<dbReference type="Proteomes" id="UP000663720">
    <property type="component" value="Chromosome"/>
</dbReference>
<protein>
    <submittedName>
        <fullName evidence="1">RNA-binding domain-containing protein</fullName>
    </submittedName>
</protein>
<name>A0A975BE27_9BACT</name>
<proteinExistence type="predicted"/>
<dbReference type="Pfam" id="PF10133">
    <property type="entry name" value="CooT"/>
    <property type="match status" value="1"/>
</dbReference>
<keyword evidence="2" id="KW-1185">Reference proteome</keyword>
<evidence type="ECO:0000313" key="1">
    <source>
        <dbReference type="EMBL" id="QTA83974.1"/>
    </source>
</evidence>
<sequence length="64" mass="7227">MCEANAYLIENNEPVLIMESVDTVKPEDDGINIVNIFGEQKFIKAQIDSLSLVDHKIFLKKMSS</sequence>
<dbReference type="EMBL" id="CP061799">
    <property type="protein sequence ID" value="QTA83974.1"/>
    <property type="molecule type" value="Genomic_DNA"/>
</dbReference>
<evidence type="ECO:0000313" key="2">
    <source>
        <dbReference type="Proteomes" id="UP000663720"/>
    </source>
</evidence>
<gene>
    <name evidence="1" type="ORF">dnl_64010</name>
</gene>
<dbReference type="KEGG" id="dli:dnl_64010"/>
<dbReference type="RefSeq" id="WP_207689748.1">
    <property type="nucleotide sequence ID" value="NZ_CP061799.1"/>
</dbReference>
<dbReference type="AlphaFoldDB" id="A0A975BE27"/>
<organism evidence="1 2">
    <name type="scientific">Desulfonema limicola</name>
    <dbReference type="NCBI Taxonomy" id="45656"/>
    <lineage>
        <taxon>Bacteria</taxon>
        <taxon>Pseudomonadati</taxon>
        <taxon>Thermodesulfobacteriota</taxon>
        <taxon>Desulfobacteria</taxon>
        <taxon>Desulfobacterales</taxon>
        <taxon>Desulfococcaceae</taxon>
        <taxon>Desulfonema</taxon>
    </lineage>
</organism>
<accession>A0A975BE27</accession>
<reference evidence="1" key="1">
    <citation type="journal article" date="2021" name="Microb. Physiol.">
        <title>Proteogenomic Insights into the Physiology of Marine, Sulfate-Reducing, Filamentous Desulfonema limicola and Desulfonema magnum.</title>
        <authorList>
            <person name="Schnaars V."/>
            <person name="Wohlbrand L."/>
            <person name="Scheve S."/>
            <person name="Hinrichs C."/>
            <person name="Reinhardt R."/>
            <person name="Rabus R."/>
        </authorList>
    </citation>
    <scope>NUCLEOTIDE SEQUENCE</scope>
    <source>
        <strain evidence="1">5ac10</strain>
    </source>
</reference>
<dbReference type="InterPro" id="IPR019300">
    <property type="entry name" value="CooT"/>
</dbReference>